<comment type="subcellular location">
    <subcellularLocation>
        <location evidence="1">Cell membrane</location>
        <topology evidence="1">Multi-pass membrane protein</topology>
    </subcellularLocation>
</comment>
<dbReference type="EMBL" id="JYDU01000200">
    <property type="protein sequence ID" value="KRX89378.1"/>
    <property type="molecule type" value="Genomic_DNA"/>
</dbReference>
<dbReference type="Proteomes" id="UP000054995">
    <property type="component" value="Unassembled WGS sequence"/>
</dbReference>
<dbReference type="OrthoDB" id="8879391at2759"/>
<keyword evidence="6 11" id="KW-1133">Transmembrane helix</keyword>
<feature type="domain" description="Potassium channel voltage dependent KCNQ C-terminal" evidence="13">
    <location>
        <begin position="371"/>
        <end position="465"/>
    </location>
</feature>
<evidence type="ECO:0000256" key="9">
    <source>
        <dbReference type="ARBA" id="ARBA00023303"/>
    </source>
</evidence>
<evidence type="ECO:0000313" key="15">
    <source>
        <dbReference type="EMBL" id="KRY66283.1"/>
    </source>
</evidence>
<dbReference type="Proteomes" id="UP000054815">
    <property type="component" value="Unassembled WGS sequence"/>
</dbReference>
<sequence>MLSYNTLQHTQKYRIYRYLEKPTGRRHAVYQLAVFIFVLFNFFLSNFINHDNLNTKFGSFNAQCNVLLVFDVTLTSLLLIEFILRVWSLDVNPSYRGPNGRLVYMCNWRLWLDVVILGASFLLAFGTCFGNLPSADDLRFMQILRIFHVDRQALSWHLIRRVFALHRVELLASLYLIVLGVLFVASVVYNSENDISFDNRTFSSFGQALYWGVVTFSTVGYGDIAVNSWWAKLITALACFVLVALTSIPASVLGVGLACMVQDDELKKLQTKQRPLAATVIQCWWRSSTIKAHRSSRPSFHWAMLRKLIAHQLASQRSRHRRSSLIDSVRARMVTITSLNSAVWAKRRPKRCIVGDQMEMSLESNPSSIGDLSLDAAFTDTETSNQQSCNSIPASYRLTLSAVWLWRFYAAKRKFKKTRQYCDLSDVSQQLSESEAIQLQEMNKLLSRFEMAIGKTAQEADLLSRLSTLEAKILLMTDSARNTEQIATTLKQTLQRKF</sequence>
<dbReference type="EMBL" id="JYDR01000175">
    <property type="protein sequence ID" value="KRY66283.1"/>
    <property type="molecule type" value="Genomic_DNA"/>
</dbReference>
<dbReference type="PRINTS" id="PR00169">
    <property type="entry name" value="KCHANNEL"/>
</dbReference>
<comment type="catalytic activity">
    <reaction evidence="10">
        <text>K(+)(in) = K(+)(out)</text>
        <dbReference type="Rhea" id="RHEA:29463"/>
        <dbReference type="ChEBI" id="CHEBI:29103"/>
    </reaction>
</comment>
<feature type="transmembrane region" description="Helical" evidence="11">
    <location>
        <begin position="209"/>
        <end position="226"/>
    </location>
</feature>
<dbReference type="Pfam" id="PF00520">
    <property type="entry name" value="Ion_trans"/>
    <property type="match status" value="1"/>
</dbReference>
<evidence type="ECO:0000313" key="18">
    <source>
        <dbReference type="Proteomes" id="UP000054815"/>
    </source>
</evidence>
<evidence type="ECO:0000259" key="12">
    <source>
        <dbReference type="Pfam" id="PF00520"/>
    </source>
</evidence>
<keyword evidence="3" id="KW-1003">Cell membrane</keyword>
<keyword evidence="5" id="KW-0630">Potassium</keyword>
<evidence type="ECO:0000313" key="17">
    <source>
        <dbReference type="Proteomes" id="UP000054632"/>
    </source>
</evidence>
<dbReference type="EMBL" id="JYDT01000160">
    <property type="protein sequence ID" value="KRY82821.1"/>
    <property type="molecule type" value="Genomic_DNA"/>
</dbReference>
<evidence type="ECO:0000313" key="19">
    <source>
        <dbReference type="Proteomes" id="UP000054995"/>
    </source>
</evidence>
<feature type="transmembrane region" description="Helical" evidence="11">
    <location>
        <begin position="233"/>
        <end position="258"/>
    </location>
</feature>
<dbReference type="Gene3D" id="1.10.287.70">
    <property type="match status" value="1"/>
</dbReference>
<dbReference type="GO" id="GO:0005249">
    <property type="term" value="F:voltage-gated potassium channel activity"/>
    <property type="evidence" value="ECO:0007669"/>
    <property type="project" value="InterPro"/>
</dbReference>
<keyword evidence="9" id="KW-0407">Ion channel</keyword>
<dbReference type="PANTHER" id="PTHR47735">
    <property type="entry name" value="POTASSIUM VOLTAGE-GATED CHANNEL SUBFAMILY KQT MEMBER 4"/>
    <property type="match status" value="1"/>
</dbReference>
<protein>
    <submittedName>
        <fullName evidence="15">Potassium voltage-gated channel subfamily KQT member 5</fullName>
    </submittedName>
</protein>
<proteinExistence type="predicted"/>
<evidence type="ECO:0000256" key="11">
    <source>
        <dbReference type="SAM" id="Phobius"/>
    </source>
</evidence>
<dbReference type="Pfam" id="PF03520">
    <property type="entry name" value="KCNQ_channel"/>
    <property type="match status" value="1"/>
</dbReference>
<dbReference type="GO" id="GO:0008076">
    <property type="term" value="C:voltage-gated potassium channel complex"/>
    <property type="evidence" value="ECO:0007669"/>
    <property type="project" value="TreeGrafter"/>
</dbReference>
<feature type="transmembrane region" description="Helical" evidence="11">
    <location>
        <begin position="68"/>
        <end position="88"/>
    </location>
</feature>
<dbReference type="InterPro" id="IPR027359">
    <property type="entry name" value="Volt_channel_dom_sf"/>
</dbReference>
<dbReference type="Gene3D" id="1.20.120.350">
    <property type="entry name" value="Voltage-gated potassium channels. Chain C"/>
    <property type="match status" value="1"/>
</dbReference>
<evidence type="ECO:0000313" key="14">
    <source>
        <dbReference type="EMBL" id="KRX89378.1"/>
    </source>
</evidence>
<reference evidence="17 18" key="1">
    <citation type="submission" date="2015-01" db="EMBL/GenBank/DDBJ databases">
        <title>Evolution of Trichinella species and genotypes.</title>
        <authorList>
            <person name="Korhonen P.K."/>
            <person name="Edoardo P."/>
            <person name="Giuseppe L.R."/>
            <person name="Gasser R.B."/>
        </authorList>
    </citation>
    <scope>NUCLEOTIDE SEQUENCE [LARGE SCALE GENOMIC DNA]</scope>
    <source>
        <strain evidence="15">ISS13</strain>
        <strain evidence="14">ISS141</strain>
        <strain evidence="16">ISS470</strain>
    </source>
</reference>
<evidence type="ECO:0000256" key="1">
    <source>
        <dbReference type="ARBA" id="ARBA00004651"/>
    </source>
</evidence>
<dbReference type="Proteomes" id="UP000054632">
    <property type="component" value="Unassembled WGS sequence"/>
</dbReference>
<feature type="domain" description="Ion transport" evidence="12">
    <location>
        <begin position="28"/>
        <end position="245"/>
    </location>
</feature>
<keyword evidence="2" id="KW-0813">Transport</keyword>
<dbReference type="InterPro" id="IPR013821">
    <property type="entry name" value="K_chnl_volt-dep_KCNQ_C"/>
</dbReference>
<dbReference type="AlphaFoldDB" id="A0A0V1DXL5"/>
<keyword evidence="4 11" id="KW-0812">Transmembrane</keyword>
<feature type="transmembrane region" description="Helical" evidence="11">
    <location>
        <begin position="108"/>
        <end position="132"/>
    </location>
</feature>
<name>A0A0V1DXL5_TRIPS</name>
<dbReference type="STRING" id="6337.A0A0V1DXL5"/>
<dbReference type="SUPFAM" id="SSF81324">
    <property type="entry name" value="Voltage-gated potassium channels"/>
    <property type="match status" value="1"/>
</dbReference>
<keyword evidence="8 11" id="KW-0472">Membrane</keyword>
<comment type="caution">
    <text evidence="15">The sequence shown here is derived from an EMBL/GenBank/DDBJ whole genome shotgun (WGS) entry which is preliminary data.</text>
</comment>
<evidence type="ECO:0000256" key="2">
    <source>
        <dbReference type="ARBA" id="ARBA00022448"/>
    </source>
</evidence>
<dbReference type="InterPro" id="IPR005821">
    <property type="entry name" value="Ion_trans_dom"/>
</dbReference>
<evidence type="ECO:0000256" key="10">
    <source>
        <dbReference type="ARBA" id="ARBA00034430"/>
    </source>
</evidence>
<dbReference type="InterPro" id="IPR003937">
    <property type="entry name" value="K_chnl_volt-dep_KCNQ"/>
</dbReference>
<organism evidence="15 17">
    <name type="scientific">Trichinella pseudospiralis</name>
    <name type="common">Parasitic roundworm</name>
    <dbReference type="NCBI Taxonomy" id="6337"/>
    <lineage>
        <taxon>Eukaryota</taxon>
        <taxon>Metazoa</taxon>
        <taxon>Ecdysozoa</taxon>
        <taxon>Nematoda</taxon>
        <taxon>Enoplea</taxon>
        <taxon>Dorylaimia</taxon>
        <taxon>Trichinellida</taxon>
        <taxon>Trichinellidae</taxon>
        <taxon>Trichinella</taxon>
    </lineage>
</organism>
<feature type="transmembrane region" description="Helical" evidence="11">
    <location>
        <begin position="28"/>
        <end position="48"/>
    </location>
</feature>
<evidence type="ECO:0000256" key="4">
    <source>
        <dbReference type="ARBA" id="ARBA00022692"/>
    </source>
</evidence>
<feature type="transmembrane region" description="Helical" evidence="11">
    <location>
        <begin position="170"/>
        <end position="189"/>
    </location>
</feature>
<keyword evidence="7" id="KW-0406">Ion transport</keyword>
<keyword evidence="19" id="KW-1185">Reference proteome</keyword>
<accession>A0A0V1DXL5</accession>
<gene>
    <name evidence="15" type="primary">Kcnq5</name>
    <name evidence="15" type="ORF">T4A_8385</name>
    <name evidence="16" type="ORF">T4D_3389</name>
    <name evidence="14" type="ORF">T4E_254</name>
</gene>
<evidence type="ECO:0000313" key="16">
    <source>
        <dbReference type="EMBL" id="KRY82821.1"/>
    </source>
</evidence>
<evidence type="ECO:0000256" key="3">
    <source>
        <dbReference type="ARBA" id="ARBA00022475"/>
    </source>
</evidence>
<evidence type="ECO:0000256" key="5">
    <source>
        <dbReference type="ARBA" id="ARBA00022958"/>
    </source>
</evidence>
<dbReference type="PANTHER" id="PTHR47735:SF9">
    <property type="entry name" value="POTASSIUM VOLTAGE-GATED CHANNEL SUBFAMILY KQT MEMBER 4-LIKE ISOFORM X1"/>
    <property type="match status" value="1"/>
</dbReference>
<evidence type="ECO:0000256" key="6">
    <source>
        <dbReference type="ARBA" id="ARBA00022989"/>
    </source>
</evidence>
<evidence type="ECO:0000259" key="13">
    <source>
        <dbReference type="Pfam" id="PF03520"/>
    </source>
</evidence>
<evidence type="ECO:0000256" key="7">
    <source>
        <dbReference type="ARBA" id="ARBA00023065"/>
    </source>
</evidence>
<evidence type="ECO:0000256" key="8">
    <source>
        <dbReference type="ARBA" id="ARBA00023136"/>
    </source>
</evidence>